<reference evidence="1 2" key="1">
    <citation type="journal article" date="2011" name="Stand. Genomic Sci.">
        <title>Complete genome sequence of 'Thioalkalivibrio sulfidophilus' HL-EbGr7.</title>
        <authorList>
            <person name="Muyzer G."/>
            <person name="Sorokin D.Y."/>
            <person name="Mavromatis K."/>
            <person name="Lapidus A."/>
            <person name="Clum A."/>
            <person name="Ivanova N."/>
            <person name="Pati A."/>
            <person name="d'Haeseleer P."/>
            <person name="Woyke T."/>
            <person name="Kyrpides N.C."/>
        </authorList>
    </citation>
    <scope>NUCLEOTIDE SEQUENCE [LARGE SCALE GENOMIC DNA]</scope>
    <source>
        <strain evidence="1 2">HL-EbGR7</strain>
    </source>
</reference>
<organism evidence="1 2">
    <name type="scientific">Thioalkalivibrio sulfidiphilus (strain HL-EbGR7)</name>
    <dbReference type="NCBI Taxonomy" id="396588"/>
    <lineage>
        <taxon>Bacteria</taxon>
        <taxon>Pseudomonadati</taxon>
        <taxon>Pseudomonadota</taxon>
        <taxon>Gammaproteobacteria</taxon>
        <taxon>Chromatiales</taxon>
        <taxon>Ectothiorhodospiraceae</taxon>
        <taxon>Thioalkalivibrio</taxon>
    </lineage>
</organism>
<evidence type="ECO:0000313" key="2">
    <source>
        <dbReference type="Proteomes" id="UP000002383"/>
    </source>
</evidence>
<dbReference type="EMBL" id="CP001339">
    <property type="protein sequence ID" value="ACL72474.1"/>
    <property type="molecule type" value="Genomic_DNA"/>
</dbReference>
<dbReference type="PANTHER" id="PTHR33973:SF4">
    <property type="entry name" value="OS07G0153300 PROTEIN"/>
    <property type="match status" value="1"/>
</dbReference>
<dbReference type="PANTHER" id="PTHR33973">
    <property type="entry name" value="OS07G0153300 PROTEIN"/>
    <property type="match status" value="1"/>
</dbReference>
<keyword evidence="2" id="KW-1185">Reference proteome</keyword>
<sequence length="257" mass="30273">MNTAQPAARIYHTQVMHQRRFPVGYRFVYPVFSLLLDIDRLDETSRKSRLFSFERFNLLSVRTRDHGPRDGSPWRPWVEAKLAEHGIRLDGGTIRLLCMPRVLGYAFNPLSVWFCHHRDGSLRAVICEVSNTFGEHHHYLLHEAGRPMQSPVRQQRDKIFHVSPFIDMDAEYRFRISVPDEKLRVLIHEYQQGELMLVATQTGEARPFTDAQLLRTWLRMPLMTFKVITMIHWQALKIWLKGARYHSKPAPPREEMS</sequence>
<dbReference type="HOGENOM" id="CLU_065913_1_0_6"/>
<protein>
    <recommendedName>
        <fullName evidence="3">DUF1365 domain-containing protein</fullName>
    </recommendedName>
</protein>
<dbReference type="Pfam" id="PF07103">
    <property type="entry name" value="DUF1365"/>
    <property type="match status" value="1"/>
</dbReference>
<dbReference type="eggNOG" id="COG3496">
    <property type="taxonomic scope" value="Bacteria"/>
</dbReference>
<dbReference type="STRING" id="396588.Tgr7_1389"/>
<dbReference type="Proteomes" id="UP000002383">
    <property type="component" value="Chromosome"/>
</dbReference>
<proteinExistence type="predicted"/>
<gene>
    <name evidence="1" type="ordered locus">Tgr7_1389</name>
</gene>
<dbReference type="RefSeq" id="WP_012637957.1">
    <property type="nucleotide sequence ID" value="NC_011901.1"/>
</dbReference>
<evidence type="ECO:0000313" key="1">
    <source>
        <dbReference type="EMBL" id="ACL72474.1"/>
    </source>
</evidence>
<dbReference type="InterPro" id="IPR010775">
    <property type="entry name" value="DUF1365"/>
</dbReference>
<dbReference type="KEGG" id="tgr:Tgr7_1389"/>
<dbReference type="AlphaFoldDB" id="B8GR54"/>
<accession>B8GR54</accession>
<evidence type="ECO:0008006" key="3">
    <source>
        <dbReference type="Google" id="ProtNLM"/>
    </source>
</evidence>
<dbReference type="OrthoDB" id="9778801at2"/>
<name>B8GR54_THISH</name>